<reference evidence="2 3" key="1">
    <citation type="submission" date="2015-04" db="EMBL/GenBank/DDBJ databases">
        <authorList>
            <person name="Heijne W.H."/>
            <person name="Fedorova N.D."/>
            <person name="Nierman W.C."/>
            <person name="Vollebregt A.W."/>
            <person name="Zhao Z."/>
            <person name="Wu L."/>
            <person name="Kumar M."/>
            <person name="Stam H."/>
            <person name="van den Berg M.A."/>
            <person name="Pel H.J."/>
        </authorList>
    </citation>
    <scope>NUCLEOTIDE SEQUENCE [LARGE SCALE GENOMIC DNA]</scope>
    <source>
        <strain evidence="2 3">CBS 393.64</strain>
    </source>
</reference>
<evidence type="ECO:0000313" key="2">
    <source>
        <dbReference type="EMBL" id="KKA22881.1"/>
    </source>
</evidence>
<dbReference type="AlphaFoldDB" id="A0A0F4YYF8"/>
<organism evidence="2 3">
    <name type="scientific">Rasamsonia emersonii (strain ATCC 16479 / CBS 393.64 / IMI 116815)</name>
    <dbReference type="NCBI Taxonomy" id="1408163"/>
    <lineage>
        <taxon>Eukaryota</taxon>
        <taxon>Fungi</taxon>
        <taxon>Dikarya</taxon>
        <taxon>Ascomycota</taxon>
        <taxon>Pezizomycotina</taxon>
        <taxon>Eurotiomycetes</taxon>
        <taxon>Eurotiomycetidae</taxon>
        <taxon>Eurotiales</taxon>
        <taxon>Trichocomaceae</taxon>
        <taxon>Rasamsonia</taxon>
    </lineage>
</organism>
<keyword evidence="3" id="KW-1185">Reference proteome</keyword>
<protein>
    <submittedName>
        <fullName evidence="2">Uncharacterized protein</fullName>
    </submittedName>
</protein>
<evidence type="ECO:0000256" key="1">
    <source>
        <dbReference type="SAM" id="MobiDB-lite"/>
    </source>
</evidence>
<sequence>MLEKSTGFDIVFSYTKTLFFETSAGSVHGSKLKFTPDAQQQKARMAIILTIDDSRIAACRGLEIGLANQIEPLITKKRLGTPSPKVRGVEQPRRYQQGVPLPGPQDIKHTEGYMESSRGRAQVEITFCSYRRASDSLWTGCTVRIVMLLTPSLSSLSADGGIRSDRTSSIAEIVLNIPIKGCVYRGSSPALIKQNGDVPQQELQRVPRHTAPVLLEGRVQNQLANRQHTPGKVKKNLPDIPPNGGLAFVVDPCLGHVFDNRDDELHVSNHLIFQFWSATYNINPRPGGRVASTIWTLGPDDQDQDRDGQQRTPKQSSHRLAHPLVSRYFEPPDLRVELRVDDAAEDHSMDRKHQVIEAHAGLRRDGIPSRVLLSDQWRIQERCRVDGVANEAKTVDCREVDRETGGGPATKVLDRLTSTNNGGDPMATQQLPAQMYSGVKSIELALKGCQVLTRGLRWAVYGVVEKRDRTARWRQLHWESTDKADSA</sequence>
<dbReference type="RefSeq" id="XP_013329493.1">
    <property type="nucleotide sequence ID" value="XM_013474039.1"/>
</dbReference>
<name>A0A0F4YYF8_RASE3</name>
<evidence type="ECO:0000313" key="3">
    <source>
        <dbReference type="Proteomes" id="UP000053958"/>
    </source>
</evidence>
<feature type="region of interest" description="Disordered" evidence="1">
    <location>
        <begin position="291"/>
        <end position="321"/>
    </location>
</feature>
<feature type="region of interest" description="Disordered" evidence="1">
    <location>
        <begin position="81"/>
        <end position="107"/>
    </location>
</feature>
<dbReference type="GeneID" id="25315448"/>
<dbReference type="Proteomes" id="UP000053958">
    <property type="component" value="Unassembled WGS sequence"/>
</dbReference>
<dbReference type="EMBL" id="LASV01000120">
    <property type="protein sequence ID" value="KKA22881.1"/>
    <property type="molecule type" value="Genomic_DNA"/>
</dbReference>
<gene>
    <name evidence="2" type="ORF">T310_3098</name>
</gene>
<proteinExistence type="predicted"/>
<comment type="caution">
    <text evidence="2">The sequence shown here is derived from an EMBL/GenBank/DDBJ whole genome shotgun (WGS) entry which is preliminary data.</text>
</comment>
<accession>A0A0F4YYF8</accession>